<proteinExistence type="predicted"/>
<keyword evidence="4" id="KW-1185">Reference proteome</keyword>
<dbReference type="EMBL" id="VIIS01000053">
    <property type="protein sequence ID" value="KAF0314058.1"/>
    <property type="molecule type" value="Genomic_DNA"/>
</dbReference>
<dbReference type="Proteomes" id="UP000440578">
    <property type="component" value="Unassembled WGS sequence"/>
</dbReference>
<comment type="caution">
    <text evidence="3">The sequence shown here is derived from an EMBL/GenBank/DDBJ whole genome shotgun (WGS) entry which is preliminary data.</text>
</comment>
<feature type="compositionally biased region" description="Basic residues" evidence="1">
    <location>
        <begin position="124"/>
        <end position="141"/>
    </location>
</feature>
<dbReference type="AlphaFoldDB" id="A0A6A4XFK0"/>
<keyword evidence="2" id="KW-0732">Signal</keyword>
<feature type="chain" id="PRO_5025588716" evidence="2">
    <location>
        <begin position="21"/>
        <end position="141"/>
    </location>
</feature>
<evidence type="ECO:0000256" key="1">
    <source>
        <dbReference type="SAM" id="MobiDB-lite"/>
    </source>
</evidence>
<name>A0A6A4XFK0_AMPAM</name>
<feature type="region of interest" description="Disordered" evidence="1">
    <location>
        <begin position="100"/>
        <end position="141"/>
    </location>
</feature>
<evidence type="ECO:0000256" key="2">
    <source>
        <dbReference type="SAM" id="SignalP"/>
    </source>
</evidence>
<evidence type="ECO:0000313" key="3">
    <source>
        <dbReference type="EMBL" id="KAF0314058.1"/>
    </source>
</evidence>
<feature type="signal peptide" evidence="2">
    <location>
        <begin position="1"/>
        <end position="20"/>
    </location>
</feature>
<gene>
    <name evidence="3" type="ORF">FJT64_015463</name>
</gene>
<protein>
    <submittedName>
        <fullName evidence="3">Uncharacterized protein</fullName>
    </submittedName>
</protein>
<organism evidence="3 4">
    <name type="scientific">Amphibalanus amphitrite</name>
    <name type="common">Striped barnacle</name>
    <name type="synonym">Balanus amphitrite</name>
    <dbReference type="NCBI Taxonomy" id="1232801"/>
    <lineage>
        <taxon>Eukaryota</taxon>
        <taxon>Metazoa</taxon>
        <taxon>Ecdysozoa</taxon>
        <taxon>Arthropoda</taxon>
        <taxon>Crustacea</taxon>
        <taxon>Multicrustacea</taxon>
        <taxon>Cirripedia</taxon>
        <taxon>Thoracica</taxon>
        <taxon>Thoracicalcarea</taxon>
        <taxon>Balanomorpha</taxon>
        <taxon>Balanoidea</taxon>
        <taxon>Balanidae</taxon>
        <taxon>Amphibalaninae</taxon>
        <taxon>Amphibalanus</taxon>
    </lineage>
</organism>
<accession>A0A6A4XFK0</accession>
<sequence length="141" mass="15984">MNIHLLFLLISILAVQHGTASNDDYPIANLTTTQLICQQCLDETSGLHCEMTMEFYDSCVEGIESNYVPINESVWVLHDEYCAVPTVPLLEELPAWVSTNTTKPAGYPEDRNTQSHPAPVRRGALQRRRRRVRRPAHRSPV</sequence>
<evidence type="ECO:0000313" key="4">
    <source>
        <dbReference type="Proteomes" id="UP000440578"/>
    </source>
</evidence>
<reference evidence="3 4" key="1">
    <citation type="submission" date="2019-07" db="EMBL/GenBank/DDBJ databases">
        <title>Draft genome assembly of a fouling barnacle, Amphibalanus amphitrite (Darwin, 1854): The first reference genome for Thecostraca.</title>
        <authorList>
            <person name="Kim W."/>
        </authorList>
    </citation>
    <scope>NUCLEOTIDE SEQUENCE [LARGE SCALE GENOMIC DNA]</scope>
    <source>
        <strain evidence="3">SNU_AA5</strain>
        <tissue evidence="3">Soma without cirri and trophi</tissue>
    </source>
</reference>